<name>R4V9N3_ABSGL</name>
<dbReference type="PANTHER" id="PTHR43830:SF3">
    <property type="entry name" value="PROTEIN PSP1"/>
    <property type="match status" value="1"/>
</dbReference>
<feature type="domain" description="PSP1 C-terminal" evidence="2">
    <location>
        <begin position="582"/>
        <end position="635"/>
    </location>
</feature>
<feature type="region of interest" description="Disordered" evidence="1">
    <location>
        <begin position="319"/>
        <end position="339"/>
    </location>
</feature>
<dbReference type="PROSITE" id="PS51411">
    <property type="entry name" value="PSP1_C"/>
    <property type="match status" value="1"/>
</dbReference>
<feature type="region of interest" description="Disordered" evidence="1">
    <location>
        <begin position="110"/>
        <end position="218"/>
    </location>
</feature>
<evidence type="ECO:0000259" key="2">
    <source>
        <dbReference type="PROSITE" id="PS51411"/>
    </source>
</evidence>
<feature type="non-terminal residue" evidence="3">
    <location>
        <position position="635"/>
    </location>
</feature>
<proteinExistence type="predicted"/>
<dbReference type="InterPro" id="IPR007557">
    <property type="entry name" value="PSP1_C"/>
</dbReference>
<reference evidence="3" key="1">
    <citation type="journal article" date="2013" name="Microbiology">
        <title>Complementation of a stable Met2-1 mutant of the zygomycete Absidia glauca by the corresponding wild type allele of the mycoparasite Parasitella parasitica, transferred during infection.</title>
        <authorList>
            <person name="Burmester A."/>
            <person name="Karimi S."/>
            <person name="Wetzel J."/>
            <person name="Wostemeyer J."/>
        </authorList>
    </citation>
    <scope>NUCLEOTIDE SEQUENCE</scope>
    <source>
        <strain evidence="3">RVII-324</strain>
    </source>
</reference>
<evidence type="ECO:0000256" key="1">
    <source>
        <dbReference type="SAM" id="MobiDB-lite"/>
    </source>
</evidence>
<feature type="region of interest" description="Disordered" evidence="1">
    <location>
        <begin position="528"/>
        <end position="575"/>
    </location>
</feature>
<dbReference type="EMBL" id="JX448412">
    <property type="protein sequence ID" value="AGM38940.1"/>
    <property type="molecule type" value="Genomic_DNA"/>
</dbReference>
<dbReference type="AlphaFoldDB" id="R4V9N3"/>
<sequence>MLRCLLVEFSAVNGCFYDSTKAMIGDGDKITLCNSRGSLFFFPPSPFIFRQRPFPFLTSLFRFSIPIPHSHWLQSCDMTTTDTTSVMLPLHPFQDDLAFLTDQDPRPKTDTFKLKSATLTSPPSSSSSSSSFSSSPSSHSSSRASRSSLPTLWNTNTIAGDAPLTMDPPPSGLQTTSSASVWSSYPHTDSSPTTTQASNAGGSFFSRRSSLSHTPLSSMDHHQSSHYFGWNDPTSPTNNQLHPLRNIWSAPPLESQGHQRRMSLCDFTTTTANCWSPLVPESRHEWQSALDQASSHGRRHSVAGPFVNKPILPSAKGALYGRKKDSDHGRPSYPDMNSISEDDSSLYFNTDYSRQQQHFLNKGVLEHIDEYFGNSNGHGKNGKSNPYSGKPYPPDNLMFPYLPLPSSATITMATPSMPYYPSSNGNNNSNNNNNSSNFSKAMTAGGDAATFGCSTVLMGKGIPLHHFMDSSTLLYIVEFKTSRTDICYIMQGDQVIPQIGDLVIVEADRGRDLGKVMNVMTANDIVKNQDRQPHSSHGSPAIIQNPDDTPEEEAPPNGATTSPLMTSEDHGDAIGPQKCHVKRLYRLANSEEKLSLAAKVQDEKKALMVCQAKIKQKELPMQVVDAEYQWDRRKL</sequence>
<dbReference type="InterPro" id="IPR047767">
    <property type="entry name" value="PSP1-like"/>
</dbReference>
<protein>
    <submittedName>
        <fullName evidence="3">PSP1 protein</fullName>
    </submittedName>
</protein>
<evidence type="ECO:0000313" key="3">
    <source>
        <dbReference type="EMBL" id="AGM38940.1"/>
    </source>
</evidence>
<dbReference type="PANTHER" id="PTHR43830">
    <property type="entry name" value="PROTEIN PSP1"/>
    <property type="match status" value="1"/>
</dbReference>
<organism evidence="3">
    <name type="scientific">Absidia glauca</name>
    <name type="common">Pin mould</name>
    <dbReference type="NCBI Taxonomy" id="4829"/>
    <lineage>
        <taxon>Eukaryota</taxon>
        <taxon>Fungi</taxon>
        <taxon>Fungi incertae sedis</taxon>
        <taxon>Mucoromycota</taxon>
        <taxon>Mucoromycotina</taxon>
        <taxon>Mucoromycetes</taxon>
        <taxon>Mucorales</taxon>
        <taxon>Cunninghamellaceae</taxon>
        <taxon>Absidia</taxon>
    </lineage>
</organism>
<accession>R4V9N3</accession>
<dbReference type="GO" id="GO:0005737">
    <property type="term" value="C:cytoplasm"/>
    <property type="evidence" value="ECO:0007669"/>
    <property type="project" value="TreeGrafter"/>
</dbReference>
<gene>
    <name evidence="3" type="primary">PSP1</name>
</gene>
<feature type="compositionally biased region" description="Low complexity" evidence="1">
    <location>
        <begin position="116"/>
        <end position="150"/>
    </location>
</feature>
<dbReference type="Pfam" id="PF04468">
    <property type="entry name" value="PSP1"/>
    <property type="match status" value="1"/>
</dbReference>
<feature type="compositionally biased region" description="Polar residues" evidence="1">
    <location>
        <begin position="172"/>
        <end position="200"/>
    </location>
</feature>